<dbReference type="Proteomes" id="UP001374535">
    <property type="component" value="Chromosome 9"/>
</dbReference>
<feature type="region of interest" description="Disordered" evidence="1">
    <location>
        <begin position="207"/>
        <end position="227"/>
    </location>
</feature>
<keyword evidence="4" id="KW-1185">Reference proteome</keyword>
<proteinExistence type="predicted"/>
<dbReference type="AlphaFoldDB" id="A0AAQ3MRN1"/>
<evidence type="ECO:0000313" key="3">
    <source>
        <dbReference type="EMBL" id="WVY96107.1"/>
    </source>
</evidence>
<dbReference type="InterPro" id="IPR043502">
    <property type="entry name" value="DNA/RNA_pol_sf"/>
</dbReference>
<feature type="compositionally biased region" description="Basic and acidic residues" evidence="1">
    <location>
        <begin position="209"/>
        <end position="226"/>
    </location>
</feature>
<dbReference type="Gene3D" id="3.10.310.50">
    <property type="match status" value="1"/>
</dbReference>
<feature type="domain" description="TPM" evidence="2">
    <location>
        <begin position="107"/>
        <end position="209"/>
    </location>
</feature>
<dbReference type="SUPFAM" id="SSF56672">
    <property type="entry name" value="DNA/RNA polymerases"/>
    <property type="match status" value="1"/>
</dbReference>
<dbReference type="PANTHER" id="PTHR30373">
    <property type="entry name" value="UPF0603 PROTEIN YGCG"/>
    <property type="match status" value="1"/>
</dbReference>
<evidence type="ECO:0000259" key="2">
    <source>
        <dbReference type="Pfam" id="PF04536"/>
    </source>
</evidence>
<dbReference type="PANTHER" id="PTHR30373:SF2">
    <property type="entry name" value="UPF0603 PROTEIN YGCG"/>
    <property type="match status" value="1"/>
</dbReference>
<evidence type="ECO:0000313" key="4">
    <source>
        <dbReference type="Proteomes" id="UP001374535"/>
    </source>
</evidence>
<gene>
    <name evidence="3" type="ORF">V8G54_028258</name>
</gene>
<evidence type="ECO:0000256" key="1">
    <source>
        <dbReference type="SAM" id="MobiDB-lite"/>
    </source>
</evidence>
<reference evidence="3 4" key="1">
    <citation type="journal article" date="2023" name="Life. Sci Alliance">
        <title>Evolutionary insights into 3D genome organization and epigenetic landscape of Vigna mungo.</title>
        <authorList>
            <person name="Junaid A."/>
            <person name="Singh B."/>
            <person name="Bhatia S."/>
        </authorList>
    </citation>
    <scope>NUCLEOTIDE SEQUENCE [LARGE SCALE GENOMIC DNA]</scope>
    <source>
        <strain evidence="3">Urdbean</strain>
    </source>
</reference>
<sequence length="324" mass="34880">MGAIFPPHSLSPLLNIKPSPSRILLAPSPQPKSNSLLCSKPIVSSLRKNQTSSPKPSCTTWLSHAQQGLAALAISLALNFSPVLFSGNALASEFDVLNEGPPQDSYVVDDAGVLSRVTRSDLKRLLSDLESRKNFHINFITVRKLTSKADAFEYADQVLERWYPSVEEGNNKGIVVLITSQKEGAVTGGPAFVQAVGENILDATVSENLPDKESHGNDELDRKEPGKPLCGIQVTEVDVDYLGQTVFGSGMATDQSKVQAVLNWQIPSTSKKLRGYNNVLAIKGGHHNGASSSISRFFNTLMQQVLQEFHNSPIGGHAGIAHCG</sequence>
<organism evidence="3 4">
    <name type="scientific">Vigna mungo</name>
    <name type="common">Black gram</name>
    <name type="synonym">Phaseolus mungo</name>
    <dbReference type="NCBI Taxonomy" id="3915"/>
    <lineage>
        <taxon>Eukaryota</taxon>
        <taxon>Viridiplantae</taxon>
        <taxon>Streptophyta</taxon>
        <taxon>Embryophyta</taxon>
        <taxon>Tracheophyta</taxon>
        <taxon>Spermatophyta</taxon>
        <taxon>Magnoliopsida</taxon>
        <taxon>eudicotyledons</taxon>
        <taxon>Gunneridae</taxon>
        <taxon>Pentapetalae</taxon>
        <taxon>rosids</taxon>
        <taxon>fabids</taxon>
        <taxon>Fabales</taxon>
        <taxon>Fabaceae</taxon>
        <taxon>Papilionoideae</taxon>
        <taxon>50 kb inversion clade</taxon>
        <taxon>NPAAA clade</taxon>
        <taxon>indigoferoid/millettioid clade</taxon>
        <taxon>Phaseoleae</taxon>
        <taxon>Vigna</taxon>
    </lineage>
</organism>
<dbReference type="InterPro" id="IPR007621">
    <property type="entry name" value="TPM_dom"/>
</dbReference>
<dbReference type="Pfam" id="PF04536">
    <property type="entry name" value="TPM_phosphatase"/>
    <property type="match status" value="1"/>
</dbReference>
<protein>
    <recommendedName>
        <fullName evidence="2">TPM domain-containing protein</fullName>
    </recommendedName>
</protein>
<accession>A0AAQ3MRN1</accession>
<name>A0AAQ3MRN1_VIGMU</name>
<dbReference type="EMBL" id="CP144692">
    <property type="protein sequence ID" value="WVY96107.1"/>
    <property type="molecule type" value="Genomic_DNA"/>
</dbReference>